<organism evidence="2 3">
    <name type="scientific">Frankliniella occidentalis</name>
    <name type="common">Western flower thrips</name>
    <name type="synonym">Euthrips occidentalis</name>
    <dbReference type="NCBI Taxonomy" id="133901"/>
    <lineage>
        <taxon>Eukaryota</taxon>
        <taxon>Metazoa</taxon>
        <taxon>Ecdysozoa</taxon>
        <taxon>Arthropoda</taxon>
        <taxon>Hexapoda</taxon>
        <taxon>Insecta</taxon>
        <taxon>Pterygota</taxon>
        <taxon>Neoptera</taxon>
        <taxon>Paraneoptera</taxon>
        <taxon>Thysanoptera</taxon>
        <taxon>Terebrantia</taxon>
        <taxon>Thripoidea</taxon>
        <taxon>Thripidae</taxon>
        <taxon>Frankliniella</taxon>
    </lineage>
</organism>
<evidence type="ECO:0000313" key="3">
    <source>
        <dbReference type="RefSeq" id="XP_052119471.1"/>
    </source>
</evidence>
<feature type="compositionally biased region" description="Low complexity" evidence="1">
    <location>
        <begin position="2052"/>
        <end position="2062"/>
    </location>
</feature>
<feature type="compositionally biased region" description="Basic and acidic residues" evidence="1">
    <location>
        <begin position="879"/>
        <end position="895"/>
    </location>
</feature>
<dbReference type="SUPFAM" id="SSF48371">
    <property type="entry name" value="ARM repeat"/>
    <property type="match status" value="1"/>
</dbReference>
<feature type="region of interest" description="Disordered" evidence="1">
    <location>
        <begin position="867"/>
        <end position="895"/>
    </location>
</feature>
<dbReference type="GeneID" id="113213352"/>
<evidence type="ECO:0000313" key="2">
    <source>
        <dbReference type="Proteomes" id="UP000504606"/>
    </source>
</evidence>
<dbReference type="KEGG" id="foc:113213352"/>
<proteinExistence type="predicted"/>
<feature type="region of interest" description="Disordered" evidence="1">
    <location>
        <begin position="1817"/>
        <end position="1878"/>
    </location>
</feature>
<dbReference type="PANTHER" id="PTHR21696:SF2">
    <property type="entry name" value="PROTEIN UNC-79 HOMOLOG"/>
    <property type="match status" value="1"/>
</dbReference>
<feature type="region of interest" description="Disordered" evidence="1">
    <location>
        <begin position="1545"/>
        <end position="1668"/>
    </location>
</feature>
<dbReference type="InterPro" id="IPR024855">
    <property type="entry name" value="UNC79"/>
</dbReference>
<dbReference type="PANTHER" id="PTHR21696">
    <property type="entry name" value="PROTEIN UNC-79 HOMOLOG"/>
    <property type="match status" value="1"/>
</dbReference>
<name>A0A9C6TMW3_FRAOC</name>
<feature type="compositionally biased region" description="Low complexity" evidence="1">
    <location>
        <begin position="1856"/>
        <end position="1874"/>
    </location>
</feature>
<dbReference type="InterPro" id="IPR016024">
    <property type="entry name" value="ARM-type_fold"/>
</dbReference>
<feature type="region of interest" description="Disordered" evidence="1">
    <location>
        <begin position="2038"/>
        <end position="2145"/>
    </location>
</feature>
<dbReference type="RefSeq" id="XP_052119471.1">
    <property type="nucleotide sequence ID" value="XM_052263511.1"/>
</dbReference>
<dbReference type="CTD" id="57578"/>
<feature type="compositionally biased region" description="Basic and acidic residues" evidence="1">
    <location>
        <begin position="682"/>
        <end position="713"/>
    </location>
</feature>
<accession>A0A9C6TMW3</accession>
<feature type="compositionally biased region" description="Basic and acidic residues" evidence="1">
    <location>
        <begin position="2082"/>
        <end position="2096"/>
    </location>
</feature>
<feature type="compositionally biased region" description="Low complexity" evidence="1">
    <location>
        <begin position="1764"/>
        <end position="1781"/>
    </location>
</feature>
<gene>
    <name evidence="3" type="primary">LOC113213352</name>
</gene>
<reference evidence="3" key="1">
    <citation type="submission" date="2025-08" db="UniProtKB">
        <authorList>
            <consortium name="RefSeq"/>
        </authorList>
    </citation>
    <scope>IDENTIFICATION</scope>
    <source>
        <tissue evidence="3">Whole organism</tissue>
    </source>
</reference>
<dbReference type="Pfam" id="PF14776">
    <property type="entry name" value="UNC-79"/>
    <property type="match status" value="1"/>
</dbReference>
<dbReference type="OrthoDB" id="6270916at2759"/>
<feature type="region of interest" description="Disordered" evidence="1">
    <location>
        <begin position="1920"/>
        <end position="1946"/>
    </location>
</feature>
<dbReference type="Proteomes" id="UP000504606">
    <property type="component" value="Unplaced"/>
</dbReference>
<feature type="region of interest" description="Disordered" evidence="1">
    <location>
        <begin position="682"/>
        <end position="767"/>
    </location>
</feature>
<feature type="compositionally biased region" description="Basic and acidic residues" evidence="1">
    <location>
        <begin position="1562"/>
        <end position="1573"/>
    </location>
</feature>
<keyword evidence="2" id="KW-1185">Reference proteome</keyword>
<feature type="region of interest" description="Disordered" evidence="1">
    <location>
        <begin position="1751"/>
        <end position="1795"/>
    </location>
</feature>
<protein>
    <submittedName>
        <fullName evidence="3">Protein unc-79 homolog isoform X1</fullName>
    </submittedName>
</protein>
<feature type="compositionally biased region" description="Polar residues" evidence="1">
    <location>
        <begin position="1836"/>
        <end position="1845"/>
    </location>
</feature>
<sequence length="2813" mass="312948">MGTMGTRAAAFTVKVRGLHDFHFRLLHGILPLPSGHDGAAVLKYFSQTLLTVLRDVKAKESPLEMVKVPESDAKRMALYPNLDYRGLYNAIVQLVDSASAIQYGVQEFGRALLQCLGCLLPFIENDMIDTLPYLTASTIAVLPSSLHQEIVNQLCYYVFPFTLTRKTTEGQETYASHSVAAILMLVFQYAESTAQHSQLMECLMSMKSDLARDVLCVIAHGSTAARASAAKLLFHYWPSFNTALVDRKSFPNKFVTDWPPFTCQRDQCPNAGNAEAAKVCYDHDISIMFANERPPPLYLCIECANDIHSKHEDKMFLDILHPMQQVSVTCESKSCRSSDKAVVSVCFSADCINYNGNHPIRFCRQCHDNRHNNRRGVDHIVHSSLKQAWDMDEAMQSYLVESIVNLLREAQWHGLEVRPGGLTSEFTSTAISSIASSSDPPLLIVEDELAQDERQLLGRYGVWLLVGLCTPNAESTPTHTLGRLLAMLFHWFHITAYSFDDQAENTLEGLKTDFVCVWLKEICKSHFNVLVSCLLPHPPDYSRVGGHWDTMSSRTCHLKDGLNRLFCLVPYEVVSPEIWDHVMPHWMESIASDVPPKELHVLKILLSKILDPTMSPLGFDDKQIYNFIASRFCGTAPKVQEQALNWLQILTTLEIVIPLPLLFSTFSDGISIMMAPSINKEKEKWKEKDGDKEKYKDHGSEKKQSGEKSDESVCRSSISRRAKPAKTQPQGLPWPCLVKTRGKGSTAVSPVVEDDSGNTSGMSDDEGRASRHIQFQTAAELNLSCCILMLDVLIKQMELQEVEPHIGITTSTAQDACRLLKAMVGASWNGTHTCTDRTECMFCESCVMWYQLALQLVKFLAPENPAHPPDPPLVEPNGDDSHKSPPDSDKKCDPKSDVVINMPLLEIHTVGGLLVKMPNIMTATVETVTEQLDLALNIPDERVAPTVARAITLTDTDVGNATSSVTKAAIGGENEELIDSEGDEDQENVWVTSQGKFHFSLDALPQHLQFIHQLLKEVTRTEEPDILYHMLQCLHVLVLHGDALSRATKEYRGFVIWCQENLLIKNLWDLCNSDRSHICEMSVPLLLHCITLPSGSDVFWNIIREDFHSADWRVRFTAVERVTVIARFMDATPLRNSMTLQAALATAFCYLVSAMDDINVHVSQRSTLYLGTIHDRAMKSLIMCLETQFDLYIVDRPMVLQSLYQLHNCLSDRKILTWEFFLNRFDTLFLEAQINLERAGDIAYPRDLRNTDLSSDTFIRKLNRAHEALSQSDSSGVASKTLSASFGHKWPYKRTMSAPAAMVPRQDTKPEKEKVYSRQYSAPILKRKTSRFGLDGHIHSLNTGDDGQLVGLLHRIVDLEEADRETMHLLVFLLLQFLSRSDQASPSEESKLKKTQGIVLRHLNLLLGYNSTERERPGFHVPPSRLRTSPVFNVFMANLPQLLDQNHLIGKHMMPTLLLLMHYCPCPQQHSHTPDTQHAPHHSLWYLEPHTRRSWLMALIVLLYKYPYANAPDSIKIQSLVRIVLNTLDAQQHVCRRIPATLMVGAPPSRSRDVSQPSLGADGERGSDKDRMETPPLSPMYAGVDPMGLIHSSGKTGKHQALFHQKSPGIGPGASLETHLEEDDSAAAGSQETKRCGRRALGSSYSTEVDETESELAAIPESPKSDSTIHDTAQVSMDDQVAPAEEVTESKFTEHRCSLPGESLGNTVTPRRPIWFLGSEDNTLQKSMSIDQAGCQKWGVREGMKMMVNASLFGTPPQPPPLRPTTAVPSSSNGTNGTSGSVKQRSNSLGSSSSTLMTATSTSAAVTAATLATIALPRTSAQEQSDNDKDNDVWTGDQSSESPVQKSLGRQKCVDTSSTPTGTPSTPITTSAPSQLPSAISSMTHAPWQLDMYTKPSLQSTSPQPQPLQLATPAVERLLPIGGSRPCTKNSSRFRSDEIGYGSPESPLSKMEIMTIGSPVEIDSENNVSEVTSLHSIEIPPTERLLPIGSNSENVQNFVERVRQALGATLECPPDCNGSEQSSQMLSRPINDRRLSDLDAFLPPNKTESSDKSQSSRSISPRRLTKQVALESPPPQMLPDSEENHSFYRSIHDRKQSTALPSRSDDHLRNQRQKARRTGQGLFSTGHYPNMTDTPKHAGWGGPQLQPQLEPVVQQACHANFNLKQSSLRIGEDCVYDRCSECGAVREEYSDEELGLCIVILGTFIHREPALAAPLLPEMLSTIAKVSLNAMYPWQYDTNIYLPGGAISVAHQFLRCVLHQLAPNGIFMQMFQTHVDDSVRLPFFRSVAQALQDFNELSPIAPLQMLLEGLNSRKTLANDVMPIVLRNMACYLDCLPMDAGLGAILAQLEVLFRRLALQLQSMESVTPLLRIMISVLRIQGIASYKGILDPFSKVLSYSIQNFPIKYHYLVDLCYLCNRAFVKDRDKLLLTRTVVYEMVQALKFKVSMPDNNFLTLINFILQDAGGSLPLTLAMSQFLALWTDPGPIFNTGAAECMRQHLGDALDFLADFHTLSKIKSISKETPVGLNEDTLGGVIKSGIAQYVALEISRGNGRDNRAVARYLPWLYNAPSSLQQGPREFMDCLGHIRLLSWLLLGALTHTATHTAVHCSSHTPCQPVPQDASCHISDHIQAIMSGFAEQSKTSVHHMSSLFHAFILCQLWTVYLEQMASTNVPSSEAHVLTMSILLDFWGKVTPCILQLVSHSRILAEMANLHFLSLMEALMESSSAILNKLLPVWSPVLFAFHMQLPGHLQMRLQNCRNFPPSTSALPPPPTAQAGNQPVSNPVLLRWLQRLQFKMGQIEVQSSTATQFYSV</sequence>
<evidence type="ECO:0000256" key="1">
    <source>
        <dbReference type="SAM" id="MobiDB-lite"/>
    </source>
</evidence>